<reference evidence="1 2" key="1">
    <citation type="journal article" date="2020" name="ISME J.">
        <title>Uncovering the hidden diversity of litter-decomposition mechanisms in mushroom-forming fungi.</title>
        <authorList>
            <person name="Floudas D."/>
            <person name="Bentzer J."/>
            <person name="Ahren D."/>
            <person name="Johansson T."/>
            <person name="Persson P."/>
            <person name="Tunlid A."/>
        </authorList>
    </citation>
    <scope>NUCLEOTIDE SEQUENCE [LARGE SCALE GENOMIC DNA]</scope>
    <source>
        <strain evidence="1 2">CBS 291.85</strain>
    </source>
</reference>
<dbReference type="Proteomes" id="UP000559256">
    <property type="component" value="Unassembled WGS sequence"/>
</dbReference>
<organism evidence="1 2">
    <name type="scientific">Tetrapyrgos nigripes</name>
    <dbReference type="NCBI Taxonomy" id="182062"/>
    <lineage>
        <taxon>Eukaryota</taxon>
        <taxon>Fungi</taxon>
        <taxon>Dikarya</taxon>
        <taxon>Basidiomycota</taxon>
        <taxon>Agaricomycotina</taxon>
        <taxon>Agaricomycetes</taxon>
        <taxon>Agaricomycetidae</taxon>
        <taxon>Agaricales</taxon>
        <taxon>Marasmiineae</taxon>
        <taxon>Marasmiaceae</taxon>
        <taxon>Tetrapyrgos</taxon>
    </lineage>
</organism>
<dbReference type="OrthoDB" id="2750929at2759"/>
<dbReference type="AlphaFoldDB" id="A0A8H5G608"/>
<dbReference type="EMBL" id="JAACJM010000047">
    <property type="protein sequence ID" value="KAF5359037.1"/>
    <property type="molecule type" value="Genomic_DNA"/>
</dbReference>
<comment type="caution">
    <text evidence="1">The sequence shown here is derived from an EMBL/GenBank/DDBJ whole genome shotgun (WGS) entry which is preliminary data.</text>
</comment>
<proteinExistence type="predicted"/>
<accession>A0A8H5G608</accession>
<name>A0A8H5G608_9AGAR</name>
<sequence>MFTLAKARLSFSSRASAVYHPGNRNYVQRVSRVLQPRLPTLHPHRPKQADHVDISKEKEVYLEYEQSTYPVRYVDVRQQWIPFPPDAKGFFYYRRLAQSSALAGGIRFRKYMPDELTGTIIEADLQLPNGLPWTIPLRHLALLEEYSTLISDLVSNQMVDQETVKKSKRLFQLIHNSSWDSTFLYGLSQTIAVRRDAKLWEWNIVLDDEVVKVHMWAPSILVGFQQKLLEDMNRGYAHLRILRDPTINQFYGQVFRVQSRFGGILLDVLADRQELVDLNREPVKPLDQLLALESRMPSRF</sequence>
<evidence type="ECO:0000313" key="1">
    <source>
        <dbReference type="EMBL" id="KAF5359037.1"/>
    </source>
</evidence>
<protein>
    <submittedName>
        <fullName evidence="1">Uncharacterized protein</fullName>
    </submittedName>
</protein>
<evidence type="ECO:0000313" key="2">
    <source>
        <dbReference type="Proteomes" id="UP000559256"/>
    </source>
</evidence>
<gene>
    <name evidence="1" type="ORF">D9758_004774</name>
</gene>
<keyword evidence="2" id="KW-1185">Reference proteome</keyword>